<evidence type="ECO:0000313" key="2">
    <source>
        <dbReference type="Proteomes" id="UP001235712"/>
    </source>
</evidence>
<sequence>MRGCVVSPDVLQEWRRYERANEAARERYDVDRDSIDARYDVVRPGKEGWYVRDVVRVA</sequence>
<reference evidence="1 2" key="1">
    <citation type="submission" date="2023-07" db="EMBL/GenBank/DDBJ databases">
        <title>Sequencing the genomes of 1000 actinobacteria strains.</title>
        <authorList>
            <person name="Klenk H.-P."/>
        </authorList>
    </citation>
    <scope>NUCLEOTIDE SEQUENCE [LARGE SCALE GENOMIC DNA]</scope>
    <source>
        <strain evidence="1 2">DSM 44388</strain>
    </source>
</reference>
<protein>
    <submittedName>
        <fullName evidence="1">Uncharacterized protein</fullName>
    </submittedName>
</protein>
<dbReference type="EMBL" id="JAUSQZ010000001">
    <property type="protein sequence ID" value="MDP9829428.1"/>
    <property type="molecule type" value="Genomic_DNA"/>
</dbReference>
<keyword evidence="2" id="KW-1185">Reference proteome</keyword>
<evidence type="ECO:0000313" key="1">
    <source>
        <dbReference type="EMBL" id="MDP9829428.1"/>
    </source>
</evidence>
<accession>A0ABT9P9S0</accession>
<gene>
    <name evidence="1" type="ORF">J2S57_005177</name>
</gene>
<proteinExistence type="predicted"/>
<name>A0ABT9P9S0_9ACTN</name>
<organism evidence="1 2">
    <name type="scientific">Kineosporia succinea</name>
    <dbReference type="NCBI Taxonomy" id="84632"/>
    <lineage>
        <taxon>Bacteria</taxon>
        <taxon>Bacillati</taxon>
        <taxon>Actinomycetota</taxon>
        <taxon>Actinomycetes</taxon>
        <taxon>Kineosporiales</taxon>
        <taxon>Kineosporiaceae</taxon>
        <taxon>Kineosporia</taxon>
    </lineage>
</organism>
<dbReference type="RefSeq" id="WP_307247601.1">
    <property type="nucleotide sequence ID" value="NZ_JAUSQZ010000001.1"/>
</dbReference>
<dbReference type="Proteomes" id="UP001235712">
    <property type="component" value="Unassembled WGS sequence"/>
</dbReference>
<comment type="caution">
    <text evidence="1">The sequence shown here is derived from an EMBL/GenBank/DDBJ whole genome shotgun (WGS) entry which is preliminary data.</text>
</comment>